<dbReference type="Gene3D" id="3.40.50.1240">
    <property type="entry name" value="Phosphoglycerate mutase-like"/>
    <property type="match status" value="1"/>
</dbReference>
<feature type="binding site" evidence="2">
    <location>
        <begin position="82"/>
        <end position="85"/>
    </location>
    <ligand>
        <name>substrate</name>
    </ligand>
</feature>
<sequence>MPILLLIRHAENDVLKTRIAGRMPGVHLNAKGYRQAQALAQSLADAPLTAIYSSPMERALETAAPLADRHHLEVQVHPDLIEVDYGRVQGRTYKQLGRTKLWKLVHEKPSAVQFPEGECMTAVMQRTVATLESLVGHHADNHVIACVTHGDLIRLAIVHYLGLPLDAYHSFSISTASVTVVALENGCARLLNINQVTSLEWPNKP</sequence>
<dbReference type="PANTHER" id="PTHR48100:SF1">
    <property type="entry name" value="HISTIDINE PHOSPHATASE FAMILY PROTEIN-RELATED"/>
    <property type="match status" value="1"/>
</dbReference>
<feature type="active site" description="Proton donor/acceptor" evidence="1">
    <location>
        <position position="82"/>
    </location>
</feature>
<dbReference type="CDD" id="cd07067">
    <property type="entry name" value="HP_PGM_like"/>
    <property type="match status" value="1"/>
</dbReference>
<organism evidence="3">
    <name type="scientific">Longilinea arvoryzae</name>
    <dbReference type="NCBI Taxonomy" id="360412"/>
    <lineage>
        <taxon>Bacteria</taxon>
        <taxon>Bacillati</taxon>
        <taxon>Chloroflexota</taxon>
        <taxon>Anaerolineae</taxon>
        <taxon>Anaerolineales</taxon>
        <taxon>Anaerolineaceae</taxon>
        <taxon>Longilinea</taxon>
    </lineage>
</organism>
<evidence type="ECO:0000313" key="4">
    <source>
        <dbReference type="Proteomes" id="UP000055060"/>
    </source>
</evidence>
<dbReference type="EMBL" id="DF967972">
    <property type="protein sequence ID" value="GAP13866.1"/>
    <property type="molecule type" value="Genomic_DNA"/>
</dbReference>
<keyword evidence="4" id="KW-1185">Reference proteome</keyword>
<dbReference type="Pfam" id="PF00300">
    <property type="entry name" value="His_Phos_1"/>
    <property type="match status" value="1"/>
</dbReference>
<dbReference type="PANTHER" id="PTHR48100">
    <property type="entry name" value="BROAD-SPECIFICITY PHOSPHATASE YOR283W-RELATED"/>
    <property type="match status" value="1"/>
</dbReference>
<dbReference type="SUPFAM" id="SSF53254">
    <property type="entry name" value="Phosphoglycerate mutase-like"/>
    <property type="match status" value="1"/>
</dbReference>
<dbReference type="InterPro" id="IPR013078">
    <property type="entry name" value="His_Pase_superF_clade-1"/>
</dbReference>
<evidence type="ECO:0000256" key="1">
    <source>
        <dbReference type="PIRSR" id="PIRSR613078-1"/>
    </source>
</evidence>
<proteinExistence type="predicted"/>
<dbReference type="Proteomes" id="UP000055060">
    <property type="component" value="Unassembled WGS sequence"/>
</dbReference>
<dbReference type="OrthoDB" id="9782128at2"/>
<evidence type="ECO:0000256" key="2">
    <source>
        <dbReference type="PIRSR" id="PIRSR613078-2"/>
    </source>
</evidence>
<accession>A0A0S7BJP5</accession>
<protein>
    <submittedName>
        <fullName evidence="3">Fructose-2,6-bisphosphatase</fullName>
    </submittedName>
</protein>
<gene>
    <name evidence="3" type="ORF">LARV_01625</name>
</gene>
<dbReference type="InterPro" id="IPR050275">
    <property type="entry name" value="PGM_Phosphatase"/>
</dbReference>
<dbReference type="InterPro" id="IPR029033">
    <property type="entry name" value="His_PPase_superfam"/>
</dbReference>
<dbReference type="SMART" id="SM00855">
    <property type="entry name" value="PGAM"/>
    <property type="match status" value="1"/>
</dbReference>
<feature type="active site" description="Tele-phosphohistidine intermediate" evidence="1">
    <location>
        <position position="9"/>
    </location>
</feature>
<dbReference type="AlphaFoldDB" id="A0A0S7BJP5"/>
<reference evidence="3" key="1">
    <citation type="submission" date="2015-07" db="EMBL/GenBank/DDBJ databases">
        <title>Draft Genome Sequences of Anaerolinea thermolimosa IMO-1, Bellilinea caldifistulae GOMI-1, Leptolinea tardivitalis YMTK-2, Levilinea saccharolytica KIBI-1,Longilinea arvoryzae KOME-1, Previously Described as Members of the Anaerolineaceae (Chloroflexi).</title>
        <authorList>
            <person name="Sekiguchi Y."/>
            <person name="Ohashi A."/>
            <person name="Matsuura N."/>
            <person name="Tourlousse M.D."/>
        </authorList>
    </citation>
    <scope>NUCLEOTIDE SEQUENCE [LARGE SCALE GENOMIC DNA]</scope>
    <source>
        <strain evidence="3">KOME-1</strain>
    </source>
</reference>
<dbReference type="GO" id="GO:0005737">
    <property type="term" value="C:cytoplasm"/>
    <property type="evidence" value="ECO:0007669"/>
    <property type="project" value="TreeGrafter"/>
</dbReference>
<feature type="binding site" evidence="2">
    <location>
        <position position="58"/>
    </location>
    <ligand>
        <name>substrate</name>
    </ligand>
</feature>
<dbReference type="RefSeq" id="WP_075073171.1">
    <property type="nucleotide sequence ID" value="NZ_DF967972.1"/>
</dbReference>
<name>A0A0S7BJP5_9CHLR</name>
<dbReference type="GO" id="GO:0016791">
    <property type="term" value="F:phosphatase activity"/>
    <property type="evidence" value="ECO:0007669"/>
    <property type="project" value="TreeGrafter"/>
</dbReference>
<dbReference type="STRING" id="360412.LARV_01625"/>
<evidence type="ECO:0000313" key="3">
    <source>
        <dbReference type="EMBL" id="GAP13866.1"/>
    </source>
</evidence>